<comment type="caution">
    <text evidence="4">The sequence shown here is derived from an EMBL/GenBank/DDBJ whole genome shotgun (WGS) entry which is preliminary data.</text>
</comment>
<proteinExistence type="predicted"/>
<dbReference type="InterPro" id="IPR042047">
    <property type="entry name" value="SleB_dom1"/>
</dbReference>
<dbReference type="InterPro" id="IPR036366">
    <property type="entry name" value="PGBDSf"/>
</dbReference>
<gene>
    <name evidence="4" type="ORF">Q5741_17985</name>
</gene>
<dbReference type="RefSeq" id="WP_305025511.1">
    <property type="nucleotide sequence ID" value="NZ_JAUQTB010000014.1"/>
</dbReference>
<feature type="chain" id="PRO_5045330763" evidence="1">
    <location>
        <begin position="27"/>
        <end position="226"/>
    </location>
</feature>
<protein>
    <submittedName>
        <fullName evidence="4">Cell wall hydrolase</fullName>
    </submittedName>
</protein>
<accession>A0ABT9CG86</accession>
<evidence type="ECO:0000313" key="4">
    <source>
        <dbReference type="EMBL" id="MDO7908294.1"/>
    </source>
</evidence>
<dbReference type="Gene3D" id="1.10.10.2520">
    <property type="entry name" value="Cell wall hydrolase SleB, domain 1"/>
    <property type="match status" value="1"/>
</dbReference>
<name>A0ABT9CG86_9BACL</name>
<dbReference type="InterPro" id="IPR036365">
    <property type="entry name" value="PGBD-like_sf"/>
</dbReference>
<keyword evidence="1" id="KW-0732">Signal</keyword>
<reference evidence="4 5" key="1">
    <citation type="submission" date="2023-07" db="EMBL/GenBank/DDBJ databases">
        <title>Paenibacillus sp. JX-17 nov. isolated from soil.</title>
        <authorList>
            <person name="Wan Y."/>
            <person name="Liu B."/>
        </authorList>
    </citation>
    <scope>NUCLEOTIDE SEQUENCE [LARGE SCALE GENOMIC DNA]</scope>
    <source>
        <strain evidence="4 5">JX-17</strain>
    </source>
</reference>
<dbReference type="Gene3D" id="6.20.240.60">
    <property type="match status" value="1"/>
</dbReference>
<dbReference type="Pfam" id="PF07486">
    <property type="entry name" value="Hydrolase_2"/>
    <property type="match status" value="1"/>
</dbReference>
<evidence type="ECO:0000256" key="1">
    <source>
        <dbReference type="SAM" id="SignalP"/>
    </source>
</evidence>
<dbReference type="InterPro" id="IPR011105">
    <property type="entry name" value="Cell_wall_hydrolase_SleB"/>
</dbReference>
<dbReference type="InterPro" id="IPR002477">
    <property type="entry name" value="Peptidoglycan-bd-like"/>
</dbReference>
<dbReference type="Pfam" id="PF01471">
    <property type="entry name" value="PG_binding_1"/>
    <property type="match status" value="1"/>
</dbReference>
<evidence type="ECO:0000313" key="5">
    <source>
        <dbReference type="Proteomes" id="UP001240171"/>
    </source>
</evidence>
<dbReference type="SUPFAM" id="SSF47090">
    <property type="entry name" value="PGBD-like"/>
    <property type="match status" value="1"/>
</dbReference>
<sequence>MKKLPALIASLTCAAGLAFAAAPAQAQTLQTGMKNNEVAQLQRELHARGYFEAGFTGYYGSITTGAVTRFQQDHGLAIDGIAGPATQAKLNGSHSESAQTAVSKVRYQASQQELNDLARIIYAEARGESLEGQIAVGAVVLNRLESGLFPRSISEIILQPGQFTAVDDGQYQLAPNRKAYRAARAALNGADPTNGSLFYYNPQLATSEWSKNRQAVVTVGRHIFTN</sequence>
<dbReference type="Proteomes" id="UP001240171">
    <property type="component" value="Unassembled WGS sequence"/>
</dbReference>
<feature type="domain" description="Cell wall hydrolase SleB" evidence="3">
    <location>
        <begin position="127"/>
        <end position="224"/>
    </location>
</feature>
<dbReference type="GO" id="GO:0016787">
    <property type="term" value="F:hydrolase activity"/>
    <property type="evidence" value="ECO:0007669"/>
    <property type="project" value="UniProtKB-KW"/>
</dbReference>
<keyword evidence="4" id="KW-0378">Hydrolase</keyword>
<keyword evidence="5" id="KW-1185">Reference proteome</keyword>
<organism evidence="4 5">
    <name type="scientific">Paenibacillus lacisoli</name>
    <dbReference type="NCBI Taxonomy" id="3064525"/>
    <lineage>
        <taxon>Bacteria</taxon>
        <taxon>Bacillati</taxon>
        <taxon>Bacillota</taxon>
        <taxon>Bacilli</taxon>
        <taxon>Bacillales</taxon>
        <taxon>Paenibacillaceae</taxon>
        <taxon>Paenibacillus</taxon>
    </lineage>
</organism>
<dbReference type="Gene3D" id="1.10.101.10">
    <property type="entry name" value="PGBD-like superfamily/PGBD"/>
    <property type="match status" value="1"/>
</dbReference>
<evidence type="ECO:0000259" key="2">
    <source>
        <dbReference type="Pfam" id="PF01471"/>
    </source>
</evidence>
<feature type="signal peptide" evidence="1">
    <location>
        <begin position="1"/>
        <end position="26"/>
    </location>
</feature>
<feature type="domain" description="Peptidoglycan binding-like" evidence="2">
    <location>
        <begin position="35"/>
        <end position="90"/>
    </location>
</feature>
<dbReference type="EMBL" id="JAUQTB010000014">
    <property type="protein sequence ID" value="MDO7908294.1"/>
    <property type="molecule type" value="Genomic_DNA"/>
</dbReference>
<evidence type="ECO:0000259" key="3">
    <source>
        <dbReference type="Pfam" id="PF07486"/>
    </source>
</evidence>